<gene>
    <name evidence="1" type="ORF">NECAME_05314</name>
</gene>
<name>W2SHS6_NECAM</name>
<keyword evidence="2" id="KW-1185">Reference proteome</keyword>
<accession>W2SHS6</accession>
<protein>
    <submittedName>
        <fullName evidence="1">Uncharacterized protein</fullName>
    </submittedName>
</protein>
<dbReference type="EMBL" id="KI669145">
    <property type="protein sequence ID" value="ETN69209.1"/>
    <property type="molecule type" value="Genomic_DNA"/>
</dbReference>
<dbReference type="CTD" id="25345346"/>
<dbReference type="GeneID" id="25345346"/>
<proteinExistence type="predicted"/>
<dbReference type="KEGG" id="nai:NECAME_05314"/>
<organism evidence="1 2">
    <name type="scientific">Necator americanus</name>
    <name type="common">Human hookworm</name>
    <dbReference type="NCBI Taxonomy" id="51031"/>
    <lineage>
        <taxon>Eukaryota</taxon>
        <taxon>Metazoa</taxon>
        <taxon>Ecdysozoa</taxon>
        <taxon>Nematoda</taxon>
        <taxon>Chromadorea</taxon>
        <taxon>Rhabditida</taxon>
        <taxon>Rhabditina</taxon>
        <taxon>Rhabditomorpha</taxon>
        <taxon>Strongyloidea</taxon>
        <taxon>Ancylostomatidae</taxon>
        <taxon>Bunostominae</taxon>
        <taxon>Necator</taxon>
    </lineage>
</organism>
<dbReference type="AlphaFoldDB" id="W2SHS6"/>
<evidence type="ECO:0000313" key="1">
    <source>
        <dbReference type="EMBL" id="ETN69209.1"/>
    </source>
</evidence>
<feature type="non-terminal residue" evidence="1">
    <location>
        <position position="83"/>
    </location>
</feature>
<sequence>MKNVQGRFFVKDDAIIREEWFALTHAVLTYVDANLDTDVVRTAVRNRGQDASKRPMQVWMTIDYHCLQRICIHKILLINCIAL</sequence>
<reference evidence="2" key="1">
    <citation type="journal article" date="2014" name="Nat. Genet.">
        <title>Genome of the human hookworm Necator americanus.</title>
        <authorList>
            <person name="Tang Y.T."/>
            <person name="Gao X."/>
            <person name="Rosa B.A."/>
            <person name="Abubucker S."/>
            <person name="Hallsworth-Pepin K."/>
            <person name="Martin J."/>
            <person name="Tyagi R."/>
            <person name="Heizer E."/>
            <person name="Zhang X."/>
            <person name="Bhonagiri-Palsikar V."/>
            <person name="Minx P."/>
            <person name="Warren W.C."/>
            <person name="Wang Q."/>
            <person name="Zhan B."/>
            <person name="Hotez P.J."/>
            <person name="Sternberg P.W."/>
            <person name="Dougall A."/>
            <person name="Gaze S.T."/>
            <person name="Mulvenna J."/>
            <person name="Sotillo J."/>
            <person name="Ranganathan S."/>
            <person name="Rabelo E.M."/>
            <person name="Wilson R.K."/>
            <person name="Felgner P.L."/>
            <person name="Bethony J."/>
            <person name="Hawdon J.M."/>
            <person name="Gasser R.B."/>
            <person name="Loukas A."/>
            <person name="Mitreva M."/>
        </authorList>
    </citation>
    <scope>NUCLEOTIDE SEQUENCE [LARGE SCALE GENOMIC DNA]</scope>
</reference>
<dbReference type="Proteomes" id="UP000053676">
    <property type="component" value="Unassembled WGS sequence"/>
</dbReference>
<evidence type="ECO:0000313" key="2">
    <source>
        <dbReference type="Proteomes" id="UP000053676"/>
    </source>
</evidence>